<feature type="transmembrane region" description="Helical" evidence="2">
    <location>
        <begin position="277"/>
        <end position="299"/>
    </location>
</feature>
<feature type="region of interest" description="Disordered" evidence="1">
    <location>
        <begin position="441"/>
        <end position="468"/>
    </location>
</feature>
<dbReference type="PROSITE" id="PS50835">
    <property type="entry name" value="IG_LIKE"/>
    <property type="match status" value="1"/>
</dbReference>
<dbReference type="SUPFAM" id="SSF49265">
    <property type="entry name" value="Fibronectin type III"/>
    <property type="match status" value="1"/>
</dbReference>
<keyword evidence="2" id="KW-0472">Membrane</keyword>
<dbReference type="InterPro" id="IPR036179">
    <property type="entry name" value="Ig-like_dom_sf"/>
</dbReference>
<evidence type="ECO:0000313" key="6">
    <source>
        <dbReference type="Proteomes" id="UP000440578"/>
    </source>
</evidence>
<dbReference type="OrthoDB" id="6366117at2759"/>
<evidence type="ECO:0000259" key="3">
    <source>
        <dbReference type="PROSITE" id="PS50835"/>
    </source>
</evidence>
<name>A0A6A4UYD1_AMPAM</name>
<feature type="domain" description="Ig-like" evidence="3">
    <location>
        <begin position="56"/>
        <end position="151"/>
    </location>
</feature>
<sequence length="468" mass="49954">MTSLSDQAVVPSPRAGVGDIISINGDTLVIRNLTRRSAGRYVCRAVNPEGEGVSRPVSLTVRYAPVCISGQKIQYGTSRNEPAQVTCQVDANPADVTFRWQFNTSIETLDLPFSQITSRGLESSAAYTPKTELDYGMLLCTADNAIGRMVRPCVFHIVPAGPPDPVSNCSVVNQTSESLRVACSAGFDGGLPQRFSAELYDATSGRLERNLSAGRPEFEAEQLPAGVELRVRLYASNARGRSRPTTLDGFTLKAAEKRVSSSTVEMPPKDSVSVTPILGVLIGVVASLIIIAIGVVACMRNNSRRAAKPPNPADLVHSSLMIKDGTDATGDAEYRVAPATSPDSVKHIAADDTNPDVVPNKFDPEYEVAESTLLLNHVNVGMGGRNSLLLPTVRPPHAAAPAARDTPYAQEGVTYAELTLPRPGELSRANRSRDRVIYATIDHGRAPGGARDTVVRTAPASDQRESVV</sequence>
<dbReference type="InterPro" id="IPR013783">
    <property type="entry name" value="Ig-like_fold"/>
</dbReference>
<dbReference type="PANTHER" id="PTHR23278:SF19">
    <property type="entry name" value="OBSCURIN"/>
    <property type="match status" value="1"/>
</dbReference>
<dbReference type="InterPro" id="IPR036116">
    <property type="entry name" value="FN3_sf"/>
</dbReference>
<evidence type="ECO:0000313" key="5">
    <source>
        <dbReference type="EMBL" id="KAF0287576.1"/>
    </source>
</evidence>
<proteinExistence type="predicted"/>
<dbReference type="SUPFAM" id="SSF48726">
    <property type="entry name" value="Immunoglobulin"/>
    <property type="match status" value="2"/>
</dbReference>
<keyword evidence="2" id="KW-0812">Transmembrane</keyword>
<keyword evidence="2" id="KW-1133">Transmembrane helix</keyword>
<keyword evidence="6" id="KW-1185">Reference proteome</keyword>
<gene>
    <name evidence="5" type="primary">Nphs1_3</name>
    <name evidence="5" type="ORF">FJT64_013965</name>
</gene>
<dbReference type="AlphaFoldDB" id="A0A6A4UYD1"/>
<dbReference type="Gene3D" id="2.60.40.10">
    <property type="entry name" value="Immunoglobulins"/>
    <property type="match status" value="3"/>
</dbReference>
<dbReference type="InterPro" id="IPR007110">
    <property type="entry name" value="Ig-like_dom"/>
</dbReference>
<dbReference type="PANTHER" id="PTHR23278">
    <property type="entry name" value="SIDESTEP PROTEIN"/>
    <property type="match status" value="1"/>
</dbReference>
<organism evidence="5 6">
    <name type="scientific">Amphibalanus amphitrite</name>
    <name type="common">Striped barnacle</name>
    <name type="synonym">Balanus amphitrite</name>
    <dbReference type="NCBI Taxonomy" id="1232801"/>
    <lineage>
        <taxon>Eukaryota</taxon>
        <taxon>Metazoa</taxon>
        <taxon>Ecdysozoa</taxon>
        <taxon>Arthropoda</taxon>
        <taxon>Crustacea</taxon>
        <taxon>Multicrustacea</taxon>
        <taxon>Cirripedia</taxon>
        <taxon>Thoracica</taxon>
        <taxon>Thoracicalcarea</taxon>
        <taxon>Balanomorpha</taxon>
        <taxon>Balanoidea</taxon>
        <taxon>Balanidae</taxon>
        <taxon>Amphibalaninae</taxon>
        <taxon>Amphibalanus</taxon>
    </lineage>
</organism>
<dbReference type="EMBL" id="VIIS01002179">
    <property type="protein sequence ID" value="KAF0287576.1"/>
    <property type="molecule type" value="Genomic_DNA"/>
</dbReference>
<feature type="domain" description="Fibronectin type-III" evidence="4">
    <location>
        <begin position="162"/>
        <end position="255"/>
    </location>
</feature>
<protein>
    <submittedName>
        <fullName evidence="5">Nephrin</fullName>
    </submittedName>
</protein>
<comment type="caution">
    <text evidence="5">The sequence shown here is derived from an EMBL/GenBank/DDBJ whole genome shotgun (WGS) entry which is preliminary data.</text>
</comment>
<dbReference type="PROSITE" id="PS50853">
    <property type="entry name" value="FN3"/>
    <property type="match status" value="1"/>
</dbReference>
<dbReference type="InterPro" id="IPR003961">
    <property type="entry name" value="FN3_dom"/>
</dbReference>
<evidence type="ECO:0000259" key="4">
    <source>
        <dbReference type="PROSITE" id="PS50853"/>
    </source>
</evidence>
<reference evidence="5 6" key="1">
    <citation type="submission" date="2019-07" db="EMBL/GenBank/DDBJ databases">
        <title>Draft genome assembly of a fouling barnacle, Amphibalanus amphitrite (Darwin, 1854): The first reference genome for Thecostraca.</title>
        <authorList>
            <person name="Kim W."/>
        </authorList>
    </citation>
    <scope>NUCLEOTIDE SEQUENCE [LARGE SCALE GENOMIC DNA]</scope>
    <source>
        <strain evidence="5">SNU_AA5</strain>
        <tissue evidence="5">Soma without cirri and trophi</tissue>
    </source>
</reference>
<evidence type="ECO:0000256" key="1">
    <source>
        <dbReference type="SAM" id="MobiDB-lite"/>
    </source>
</evidence>
<accession>A0A6A4UYD1</accession>
<dbReference type="Proteomes" id="UP000440578">
    <property type="component" value="Unassembled WGS sequence"/>
</dbReference>
<evidence type="ECO:0000256" key="2">
    <source>
        <dbReference type="SAM" id="Phobius"/>
    </source>
</evidence>